<dbReference type="NCBIfam" id="NF008168">
    <property type="entry name" value="PRK10917.2-2"/>
    <property type="match status" value="1"/>
</dbReference>
<evidence type="ECO:0000256" key="3">
    <source>
        <dbReference type="ARBA" id="ARBA00022741"/>
    </source>
</evidence>
<dbReference type="NCBIfam" id="TIGR00643">
    <property type="entry name" value="recG"/>
    <property type="match status" value="1"/>
</dbReference>
<dbReference type="Pfam" id="PF00270">
    <property type="entry name" value="DEAD"/>
    <property type="match status" value="1"/>
</dbReference>
<evidence type="ECO:0000259" key="17">
    <source>
        <dbReference type="PROSITE" id="PS51192"/>
    </source>
</evidence>
<dbReference type="Gene3D" id="2.40.50.140">
    <property type="entry name" value="Nucleic acid-binding proteins"/>
    <property type="match status" value="1"/>
</dbReference>
<dbReference type="InterPro" id="IPR012340">
    <property type="entry name" value="NA-bd_OB-fold"/>
</dbReference>
<feature type="domain" description="Helicase C-terminal" evidence="18">
    <location>
        <begin position="493"/>
        <end position="650"/>
    </location>
</feature>
<dbReference type="GO" id="GO:0016787">
    <property type="term" value="F:hydrolase activity"/>
    <property type="evidence" value="ECO:0007669"/>
    <property type="project" value="UniProtKB-KW"/>
</dbReference>
<evidence type="ECO:0000256" key="6">
    <source>
        <dbReference type="ARBA" id="ARBA00022806"/>
    </source>
</evidence>
<dbReference type="PROSITE" id="PS51194">
    <property type="entry name" value="HELICASE_CTER"/>
    <property type="match status" value="1"/>
</dbReference>
<dbReference type="InterPro" id="IPR047112">
    <property type="entry name" value="RecG/Mfd"/>
</dbReference>
<dbReference type="AlphaFoldDB" id="A0A6J6L7K9"/>
<dbReference type="PANTHER" id="PTHR47964:SF1">
    <property type="entry name" value="ATP-DEPENDENT DNA HELICASE HOMOLOG RECG, CHLOROPLASTIC"/>
    <property type="match status" value="1"/>
</dbReference>
<evidence type="ECO:0000256" key="10">
    <source>
        <dbReference type="ARBA" id="ARBA00023204"/>
    </source>
</evidence>
<dbReference type="Pfam" id="PF17191">
    <property type="entry name" value="RecG_wedge"/>
    <property type="match status" value="1"/>
</dbReference>
<accession>A0A6J6L7K9</accession>
<dbReference type="CDD" id="cd04488">
    <property type="entry name" value="RecG_wedge_OBF"/>
    <property type="match status" value="1"/>
</dbReference>
<dbReference type="Pfam" id="PF00271">
    <property type="entry name" value="Helicase_C"/>
    <property type="match status" value="1"/>
</dbReference>
<dbReference type="GO" id="GO:0003677">
    <property type="term" value="F:DNA binding"/>
    <property type="evidence" value="ECO:0007669"/>
    <property type="project" value="UniProtKB-KW"/>
</dbReference>
<evidence type="ECO:0000256" key="9">
    <source>
        <dbReference type="ARBA" id="ARBA00023172"/>
    </source>
</evidence>
<dbReference type="CDD" id="cd17992">
    <property type="entry name" value="DEXHc_RecG"/>
    <property type="match status" value="1"/>
</dbReference>
<evidence type="ECO:0000313" key="19">
    <source>
        <dbReference type="EMBL" id="CAB4657622.1"/>
    </source>
</evidence>
<evidence type="ECO:0000256" key="5">
    <source>
        <dbReference type="ARBA" id="ARBA00022801"/>
    </source>
</evidence>
<evidence type="ECO:0000256" key="4">
    <source>
        <dbReference type="ARBA" id="ARBA00022763"/>
    </source>
</evidence>
<sequence length="717" mass="79545">MTGKITLSDLADIDVEVLKGVGEKRKESLAEYGITNVLELLMNYPRKWVDRTNEARVSDLVVGQEALVIVEVRKVSKFTTKNRRTVVTIQVGDDSGRLTAVFFNQPWRERQLKVGTQISMFGKPDLFRGVLQMNNPLVDLIGDRTGRIVPIYPQSEKVQVSTWELATWVESALERCRERGISDPVPADLINKLELVDRTAALWAIHFPETIVAKQNARRRLAFDELLRVQVVLVGRKRAFELDNTGIRHLVNGKLQQRFVAAIPFALTGAQQRVIAEVDKDLASPHPMHRLLQGDVGSGKTVVAVFAMLVAVQGGHQGALMAPTEVLAEQHFNGVKKLLEGLLVPDANNLFGDRQLRVELLTSRVTSERRRELLRDLANGGVDILIGTHALIQEGVEFASLGVAVIDEQHRFGVEQRAALRGKGENSETSVSKKTTTTPDVLVMTATPIPRTAAMTVYGDLDVSVLDEMPPGRTPIKTFWVAGKKSEAKMWSEVRDAIAQGQQAFVVCPLIEESEKLEVASAQDTFKLLGKTELKGLKLGLLHGRLSSNEKDETMTEFRERKLDVLVATTVIEVGVDVPNATCMVVLDADRFGIAQLHQLRGRVGRGVIASRCWLVTSNEEICSPRVDALVESTDGFYLAEVDLELRGEGTIMNTAQKGRSDLKLASLRNDRDLIELARATAFEIINSDPTLKSHNEIRDEIDLLLTPDEEEFLFKN</sequence>
<dbReference type="PANTHER" id="PTHR47964">
    <property type="entry name" value="ATP-DEPENDENT DNA HELICASE HOMOLOG RECG, CHLOROPLASTIC"/>
    <property type="match status" value="1"/>
</dbReference>
<comment type="similarity">
    <text evidence="1">Belongs to the helicase family. RecG subfamily.</text>
</comment>
<keyword evidence="3" id="KW-0547">Nucleotide-binding</keyword>
<comment type="catalytic activity">
    <reaction evidence="14">
        <text>ATP + H2O = ADP + phosphate + H(+)</text>
        <dbReference type="Rhea" id="RHEA:13065"/>
        <dbReference type="ChEBI" id="CHEBI:15377"/>
        <dbReference type="ChEBI" id="CHEBI:15378"/>
        <dbReference type="ChEBI" id="CHEBI:30616"/>
        <dbReference type="ChEBI" id="CHEBI:43474"/>
        <dbReference type="ChEBI" id="CHEBI:456216"/>
        <dbReference type="EC" id="5.6.2.4"/>
    </reaction>
</comment>
<keyword evidence="4" id="KW-0227">DNA damage</keyword>
<evidence type="ECO:0000256" key="16">
    <source>
        <dbReference type="ARBA" id="ARBA00049819"/>
    </source>
</evidence>
<dbReference type="GO" id="GO:0006281">
    <property type="term" value="P:DNA repair"/>
    <property type="evidence" value="ECO:0007669"/>
    <property type="project" value="UniProtKB-KW"/>
</dbReference>
<evidence type="ECO:0000259" key="18">
    <source>
        <dbReference type="PROSITE" id="PS51194"/>
    </source>
</evidence>
<dbReference type="NCBIfam" id="NF008165">
    <property type="entry name" value="PRK10917.1-3"/>
    <property type="match status" value="1"/>
</dbReference>
<dbReference type="GO" id="GO:0006310">
    <property type="term" value="P:DNA recombination"/>
    <property type="evidence" value="ECO:0007669"/>
    <property type="project" value="UniProtKB-KW"/>
</dbReference>
<dbReference type="EMBL" id="CAEZWU010000004">
    <property type="protein sequence ID" value="CAB4657622.1"/>
    <property type="molecule type" value="Genomic_DNA"/>
</dbReference>
<evidence type="ECO:0000256" key="1">
    <source>
        <dbReference type="ARBA" id="ARBA00007504"/>
    </source>
</evidence>
<dbReference type="Gene3D" id="3.40.50.300">
    <property type="entry name" value="P-loop containing nucleotide triphosphate hydrolases"/>
    <property type="match status" value="2"/>
</dbReference>
<dbReference type="SUPFAM" id="SSF50249">
    <property type="entry name" value="Nucleic acid-binding proteins"/>
    <property type="match status" value="1"/>
</dbReference>
<dbReference type="GO" id="GO:0043138">
    <property type="term" value="F:3'-5' DNA helicase activity"/>
    <property type="evidence" value="ECO:0007669"/>
    <property type="project" value="UniProtKB-EC"/>
</dbReference>
<evidence type="ECO:0000256" key="12">
    <source>
        <dbReference type="ARBA" id="ARBA00034617"/>
    </source>
</evidence>
<evidence type="ECO:0000256" key="14">
    <source>
        <dbReference type="ARBA" id="ARBA00048988"/>
    </source>
</evidence>
<keyword evidence="7" id="KW-0067">ATP-binding</keyword>
<evidence type="ECO:0000256" key="11">
    <source>
        <dbReference type="ARBA" id="ARBA00023235"/>
    </source>
</evidence>
<reference evidence="19" key="1">
    <citation type="submission" date="2020-05" db="EMBL/GenBank/DDBJ databases">
        <authorList>
            <person name="Chiriac C."/>
            <person name="Salcher M."/>
            <person name="Ghai R."/>
            <person name="Kavagutti S V."/>
        </authorList>
    </citation>
    <scope>NUCLEOTIDE SEQUENCE</scope>
</reference>
<proteinExistence type="inferred from homology"/>
<keyword evidence="8" id="KW-0238">DNA-binding</keyword>
<comment type="catalytic activity">
    <reaction evidence="12">
        <text>Couples ATP hydrolysis with the unwinding of duplex DNA by translocating in the 3'-5' direction.</text>
        <dbReference type="EC" id="5.6.2.4"/>
    </reaction>
</comment>
<keyword evidence="5" id="KW-0378">Hydrolase</keyword>
<dbReference type="InterPro" id="IPR004609">
    <property type="entry name" value="ATP-dep_DNA_helicase_RecG"/>
</dbReference>
<dbReference type="InterPro" id="IPR001650">
    <property type="entry name" value="Helicase_C-like"/>
</dbReference>
<evidence type="ECO:0000256" key="2">
    <source>
        <dbReference type="ARBA" id="ARBA00017846"/>
    </source>
</evidence>
<dbReference type="SUPFAM" id="SSF52540">
    <property type="entry name" value="P-loop containing nucleoside triphosphate hydrolases"/>
    <property type="match status" value="2"/>
</dbReference>
<dbReference type="InterPro" id="IPR027417">
    <property type="entry name" value="P-loop_NTPase"/>
</dbReference>
<dbReference type="InterPro" id="IPR033454">
    <property type="entry name" value="RecG_wedge"/>
</dbReference>
<organism evidence="19">
    <name type="scientific">freshwater metagenome</name>
    <dbReference type="NCBI Taxonomy" id="449393"/>
    <lineage>
        <taxon>unclassified sequences</taxon>
        <taxon>metagenomes</taxon>
        <taxon>ecological metagenomes</taxon>
    </lineage>
</organism>
<keyword evidence="9" id="KW-0233">DNA recombination</keyword>
<dbReference type="Pfam" id="PF19833">
    <property type="entry name" value="RecG_dom3_C"/>
    <property type="match status" value="1"/>
</dbReference>
<evidence type="ECO:0000256" key="8">
    <source>
        <dbReference type="ARBA" id="ARBA00023125"/>
    </source>
</evidence>
<name>A0A6J6L7K9_9ZZZZ</name>
<dbReference type="InterPro" id="IPR014001">
    <property type="entry name" value="Helicase_ATP-bd"/>
</dbReference>
<dbReference type="SMART" id="SM00487">
    <property type="entry name" value="DEXDc"/>
    <property type="match status" value="1"/>
</dbReference>
<dbReference type="InterPro" id="IPR045562">
    <property type="entry name" value="RecG_dom3_C"/>
</dbReference>
<gene>
    <name evidence="19" type="ORF">UFOPK2292_00056</name>
</gene>
<protein>
    <recommendedName>
        <fullName evidence="2">ATP-dependent DNA helicase RecG</fullName>
        <ecNumber evidence="13">5.6.2.4</ecNumber>
    </recommendedName>
    <alternativeName>
        <fullName evidence="15">DNA branch migration protein RecG</fullName>
    </alternativeName>
    <alternativeName>
        <fullName evidence="16">Probable DNA 3'-5' helicase RecG</fullName>
    </alternativeName>
</protein>
<keyword evidence="11" id="KW-0413">Isomerase</keyword>
<dbReference type="GO" id="GO:0005524">
    <property type="term" value="F:ATP binding"/>
    <property type="evidence" value="ECO:0007669"/>
    <property type="project" value="UniProtKB-KW"/>
</dbReference>
<evidence type="ECO:0000256" key="13">
    <source>
        <dbReference type="ARBA" id="ARBA00034808"/>
    </source>
</evidence>
<keyword evidence="10" id="KW-0234">DNA repair</keyword>
<evidence type="ECO:0000256" key="15">
    <source>
        <dbReference type="ARBA" id="ARBA00049803"/>
    </source>
</evidence>
<dbReference type="PROSITE" id="PS51192">
    <property type="entry name" value="HELICASE_ATP_BIND_1"/>
    <property type="match status" value="1"/>
</dbReference>
<feature type="domain" description="Helicase ATP-binding" evidence="17">
    <location>
        <begin position="281"/>
        <end position="466"/>
    </location>
</feature>
<dbReference type="SMART" id="SM00490">
    <property type="entry name" value="HELICc"/>
    <property type="match status" value="1"/>
</dbReference>
<evidence type="ECO:0000256" key="7">
    <source>
        <dbReference type="ARBA" id="ARBA00022840"/>
    </source>
</evidence>
<keyword evidence="6" id="KW-0347">Helicase</keyword>
<dbReference type="InterPro" id="IPR011545">
    <property type="entry name" value="DEAD/DEAH_box_helicase_dom"/>
</dbReference>
<dbReference type="EC" id="5.6.2.4" evidence="13"/>